<dbReference type="AlphaFoldDB" id="A0AAV4GZ74"/>
<accession>A0AAV4GZ74</accession>
<sequence>MSTSFELVLNALSLQIQLSLVGVAANEEVRNRMRQAVGFYEDLFTKMQNKMVPPHNKRREACQDGAPENCYKKKKKRKAEIEIRRHHYIMDTIAYERRYQTWGRHGGMERLLTGQL</sequence>
<organism evidence="2 3">
    <name type="scientific">Elysia marginata</name>
    <dbReference type="NCBI Taxonomy" id="1093978"/>
    <lineage>
        <taxon>Eukaryota</taxon>
        <taxon>Metazoa</taxon>
        <taxon>Spiralia</taxon>
        <taxon>Lophotrochozoa</taxon>
        <taxon>Mollusca</taxon>
        <taxon>Gastropoda</taxon>
        <taxon>Heterobranchia</taxon>
        <taxon>Euthyneura</taxon>
        <taxon>Panpulmonata</taxon>
        <taxon>Sacoglossa</taxon>
        <taxon>Placobranchoidea</taxon>
        <taxon>Plakobranchidae</taxon>
        <taxon>Elysia</taxon>
    </lineage>
</organism>
<keyword evidence="1" id="KW-0732">Signal</keyword>
<evidence type="ECO:0000313" key="2">
    <source>
        <dbReference type="EMBL" id="GFR90722.1"/>
    </source>
</evidence>
<evidence type="ECO:0000313" key="3">
    <source>
        <dbReference type="Proteomes" id="UP000762676"/>
    </source>
</evidence>
<name>A0AAV4GZ74_9GAST</name>
<dbReference type="EMBL" id="BMAT01012373">
    <property type="protein sequence ID" value="GFR90722.1"/>
    <property type="molecule type" value="Genomic_DNA"/>
</dbReference>
<protein>
    <submittedName>
        <fullName evidence="2">Uncharacterized protein</fullName>
    </submittedName>
</protein>
<keyword evidence="3" id="KW-1185">Reference proteome</keyword>
<feature type="chain" id="PRO_5043797549" evidence="1">
    <location>
        <begin position="27"/>
        <end position="116"/>
    </location>
</feature>
<comment type="caution">
    <text evidence="2">The sequence shown here is derived from an EMBL/GenBank/DDBJ whole genome shotgun (WGS) entry which is preliminary data.</text>
</comment>
<reference evidence="2 3" key="1">
    <citation type="journal article" date="2021" name="Elife">
        <title>Chloroplast acquisition without the gene transfer in kleptoplastic sea slugs, Plakobranchus ocellatus.</title>
        <authorList>
            <person name="Maeda T."/>
            <person name="Takahashi S."/>
            <person name="Yoshida T."/>
            <person name="Shimamura S."/>
            <person name="Takaki Y."/>
            <person name="Nagai Y."/>
            <person name="Toyoda A."/>
            <person name="Suzuki Y."/>
            <person name="Arimoto A."/>
            <person name="Ishii H."/>
            <person name="Satoh N."/>
            <person name="Nishiyama T."/>
            <person name="Hasebe M."/>
            <person name="Maruyama T."/>
            <person name="Minagawa J."/>
            <person name="Obokata J."/>
            <person name="Shigenobu S."/>
        </authorList>
    </citation>
    <scope>NUCLEOTIDE SEQUENCE [LARGE SCALE GENOMIC DNA]</scope>
</reference>
<gene>
    <name evidence="2" type="ORF">ElyMa_006156600</name>
</gene>
<dbReference type="Proteomes" id="UP000762676">
    <property type="component" value="Unassembled WGS sequence"/>
</dbReference>
<proteinExistence type="predicted"/>
<evidence type="ECO:0000256" key="1">
    <source>
        <dbReference type="SAM" id="SignalP"/>
    </source>
</evidence>
<feature type="signal peptide" evidence="1">
    <location>
        <begin position="1"/>
        <end position="26"/>
    </location>
</feature>